<dbReference type="PANTHER" id="PTHR33112:SF10">
    <property type="entry name" value="TOL"/>
    <property type="match status" value="1"/>
</dbReference>
<dbReference type="InterPro" id="IPR010730">
    <property type="entry name" value="HET"/>
</dbReference>
<accession>A0AAD9EPK2</accession>
<evidence type="ECO:0000313" key="2">
    <source>
        <dbReference type="EMBL" id="KAK1855933.1"/>
    </source>
</evidence>
<dbReference type="Pfam" id="PF06985">
    <property type="entry name" value="HET"/>
    <property type="match status" value="1"/>
</dbReference>
<organism evidence="2 3">
    <name type="scientific">Colletotrichum chrysophilum</name>
    <dbReference type="NCBI Taxonomy" id="1836956"/>
    <lineage>
        <taxon>Eukaryota</taxon>
        <taxon>Fungi</taxon>
        <taxon>Dikarya</taxon>
        <taxon>Ascomycota</taxon>
        <taxon>Pezizomycotina</taxon>
        <taxon>Sordariomycetes</taxon>
        <taxon>Hypocreomycetidae</taxon>
        <taxon>Glomerellales</taxon>
        <taxon>Glomerellaceae</taxon>
        <taxon>Colletotrichum</taxon>
        <taxon>Colletotrichum gloeosporioides species complex</taxon>
    </lineage>
</organism>
<proteinExistence type="predicted"/>
<dbReference type="AlphaFoldDB" id="A0AAD9EPK2"/>
<name>A0AAD9EPK2_9PEZI</name>
<dbReference type="PANTHER" id="PTHR33112">
    <property type="entry name" value="DOMAIN PROTEIN, PUTATIVE-RELATED"/>
    <property type="match status" value="1"/>
</dbReference>
<dbReference type="EMBL" id="JAQOWY010000015">
    <property type="protein sequence ID" value="KAK1855933.1"/>
    <property type="molecule type" value="Genomic_DNA"/>
</dbReference>
<sequence>MWLDKCWKSHIDCQATESYQTLTYPRRVVDLGEYDTTETIVQATCPPSVRVLETNQTRPKYLAISYRWPQHPRTASQLNITTIDRLSKGIATAGLPQAYRDSFTIEKLLGVRYVWIDALCITQGKGGDWRKEAPKMASIYGNAILTIAFGNGDKVPYFNTDSDLTIEQKYMLISLACQEIEHNFIHRWFACDSEILDPEMRTPWRHTDMMKTLKIIKLHSSRNSYADLLRADGISLEDETPEIWSTCTLATAAMAANCGFVSGGRPGKADMETPESIYSWLESHGNFLSRPTSELDYRGWTFQERLLSKRVLTVTEHGLFWDCCSLSTTDKRLTRLKGDHSPEFRDYNERALRRQLLANTRASAGCIPSEIYPVWRRMVRDYSQRTFTHLSDRVIAIQGVVDRMELALSDRCLLGIWERDAIRSLVWFCDKPDPQTEGGREGLVKVPSWSWASVAISVHHKLWHPMEGFKDKIKEVVSPCASLLSIDAQLIDETRFSAYRGEVVLYGTLVELPLGLLSGPGYQTFTDKARYPDQEVETFSFGGVGAASVPVAVVRGQHSWTSGFMRVTESREIIPHTHSSNELFLLPMFRENYSSVNQAIYCLHLAPQPGKQYYRNFDLNNVADIQFVRKGITIIDESNCQENLLNQIRSSRKQTIRVV</sequence>
<keyword evidence="3" id="KW-1185">Reference proteome</keyword>
<protein>
    <submittedName>
        <fullName evidence="2">Het domain protein</fullName>
    </submittedName>
</protein>
<gene>
    <name evidence="2" type="ORF">CCHR01_01483</name>
</gene>
<feature type="domain" description="Heterokaryon incompatibility" evidence="1">
    <location>
        <begin position="61"/>
        <end position="157"/>
    </location>
</feature>
<comment type="caution">
    <text evidence="2">The sequence shown here is derived from an EMBL/GenBank/DDBJ whole genome shotgun (WGS) entry which is preliminary data.</text>
</comment>
<reference evidence="2" key="1">
    <citation type="submission" date="2023-01" db="EMBL/GenBank/DDBJ databases">
        <title>Colletotrichum chrysophilum M932 genome sequence.</title>
        <authorList>
            <person name="Baroncelli R."/>
        </authorList>
    </citation>
    <scope>NUCLEOTIDE SEQUENCE</scope>
    <source>
        <strain evidence="2">M932</strain>
    </source>
</reference>
<dbReference type="Proteomes" id="UP001243330">
    <property type="component" value="Unassembled WGS sequence"/>
</dbReference>
<evidence type="ECO:0000313" key="3">
    <source>
        <dbReference type="Proteomes" id="UP001243330"/>
    </source>
</evidence>
<evidence type="ECO:0000259" key="1">
    <source>
        <dbReference type="Pfam" id="PF06985"/>
    </source>
</evidence>